<dbReference type="PROSITE" id="PS50026">
    <property type="entry name" value="EGF_3"/>
    <property type="match status" value="1"/>
</dbReference>
<sequence>MGLLPLLVLVLMVCVSVIDSQDSCNPNPCLNGGTCTMSPEHALQCTCTNHYSGYYCTVGRCGENGVCMYERLRLHVPQRNERCDEIYGYLCVCKNGYDGDGFNCTRSVRCGENAVCIYGAFGLYVSSMNERCDEKSGYYCACDYDYEGDGFNCTKKTNKSPK</sequence>
<dbReference type="SMART" id="SM00181">
    <property type="entry name" value="EGF"/>
    <property type="match status" value="3"/>
</dbReference>
<evidence type="ECO:0000256" key="2">
    <source>
        <dbReference type="SAM" id="SignalP"/>
    </source>
</evidence>
<dbReference type="Proteomes" id="UP000085678">
    <property type="component" value="Unplaced"/>
</dbReference>
<keyword evidence="1" id="KW-1015">Disulfide bond</keyword>
<dbReference type="PROSITE" id="PS00022">
    <property type="entry name" value="EGF_1"/>
    <property type="match status" value="1"/>
</dbReference>
<dbReference type="InParanoid" id="A0A1S3HH42"/>
<feature type="signal peptide" evidence="2">
    <location>
        <begin position="1"/>
        <end position="20"/>
    </location>
</feature>
<dbReference type="Gene3D" id="2.10.25.10">
    <property type="entry name" value="Laminin"/>
    <property type="match status" value="2"/>
</dbReference>
<reference evidence="5" key="1">
    <citation type="submission" date="2025-08" db="UniProtKB">
        <authorList>
            <consortium name="RefSeq"/>
        </authorList>
    </citation>
    <scope>IDENTIFICATION</scope>
    <source>
        <tissue evidence="5">Gonads</tissue>
    </source>
</reference>
<dbReference type="GeneID" id="106155223"/>
<accession>A0A1S3HH42</accession>
<dbReference type="Pfam" id="PF00008">
    <property type="entry name" value="EGF"/>
    <property type="match status" value="1"/>
</dbReference>
<dbReference type="AlphaFoldDB" id="A0A1S3HH42"/>
<proteinExistence type="predicted"/>
<dbReference type="SUPFAM" id="SSF57196">
    <property type="entry name" value="EGF/Laminin"/>
    <property type="match status" value="1"/>
</dbReference>
<dbReference type="KEGG" id="lak:106155223"/>
<keyword evidence="4" id="KW-1185">Reference proteome</keyword>
<keyword evidence="2" id="KW-0732">Signal</keyword>
<evidence type="ECO:0000313" key="5">
    <source>
        <dbReference type="RefSeq" id="XP_013385403.1"/>
    </source>
</evidence>
<name>A0A1S3HH42_LINAN</name>
<keyword evidence="1" id="KW-0245">EGF-like domain</keyword>
<organism evidence="4 5">
    <name type="scientific">Lingula anatina</name>
    <name type="common">Brachiopod</name>
    <name type="synonym">Lingula unguis</name>
    <dbReference type="NCBI Taxonomy" id="7574"/>
    <lineage>
        <taxon>Eukaryota</taxon>
        <taxon>Metazoa</taxon>
        <taxon>Spiralia</taxon>
        <taxon>Lophotrochozoa</taxon>
        <taxon>Brachiopoda</taxon>
        <taxon>Linguliformea</taxon>
        <taxon>Lingulata</taxon>
        <taxon>Lingulida</taxon>
        <taxon>Linguloidea</taxon>
        <taxon>Lingulidae</taxon>
        <taxon>Lingula</taxon>
    </lineage>
</organism>
<evidence type="ECO:0000259" key="3">
    <source>
        <dbReference type="PROSITE" id="PS50026"/>
    </source>
</evidence>
<gene>
    <name evidence="5" type="primary">LOC106155223</name>
</gene>
<comment type="caution">
    <text evidence="1">Lacks conserved residue(s) required for the propagation of feature annotation.</text>
</comment>
<feature type="domain" description="EGF-like" evidence="3">
    <location>
        <begin position="20"/>
        <end position="57"/>
    </location>
</feature>
<feature type="disulfide bond" evidence="1">
    <location>
        <begin position="47"/>
        <end position="56"/>
    </location>
</feature>
<dbReference type="RefSeq" id="XP_013385403.1">
    <property type="nucleotide sequence ID" value="XM_013529949.1"/>
</dbReference>
<dbReference type="InterPro" id="IPR000742">
    <property type="entry name" value="EGF"/>
</dbReference>
<evidence type="ECO:0000256" key="1">
    <source>
        <dbReference type="PROSITE-ProRule" id="PRU00076"/>
    </source>
</evidence>
<evidence type="ECO:0000313" key="4">
    <source>
        <dbReference type="Proteomes" id="UP000085678"/>
    </source>
</evidence>
<feature type="chain" id="PRO_5010168112" evidence="2">
    <location>
        <begin position="21"/>
        <end position="162"/>
    </location>
</feature>
<dbReference type="OrthoDB" id="339125at2759"/>
<protein>
    <submittedName>
        <fullName evidence="5">Protein crumbs-like</fullName>
    </submittedName>
</protein>